<evidence type="ECO:0000313" key="1">
    <source>
        <dbReference type="EMBL" id="MFC4714371.1"/>
    </source>
</evidence>
<protein>
    <submittedName>
        <fullName evidence="1">Uncharacterized protein</fullName>
    </submittedName>
</protein>
<sequence length="119" mass="14235">MLTLNTRSNLRKETRSLYSDMMAYYQNLSVGHEAETSDLQRMMRNLNRLTPASTAEHLEAIRFLDYFLATHLGQLDPAYEMERMELLNRANRFTARESRKRRALRKWRREYEDSSEQAV</sequence>
<comment type="caution">
    <text evidence="1">The sequence shown here is derived from an EMBL/GenBank/DDBJ whole genome shotgun (WGS) entry which is preliminary data.</text>
</comment>
<gene>
    <name evidence="1" type="ORF">ACFO5U_16080</name>
</gene>
<dbReference type="RefSeq" id="WP_377280088.1">
    <property type="nucleotide sequence ID" value="NZ_JBHSGL010000015.1"/>
</dbReference>
<dbReference type="Proteomes" id="UP001595932">
    <property type="component" value="Unassembled WGS sequence"/>
</dbReference>
<reference evidence="2" key="1">
    <citation type="journal article" date="2019" name="Int. J. Syst. Evol. Microbiol.">
        <title>The Global Catalogue of Microorganisms (GCM) 10K type strain sequencing project: providing services to taxonomists for standard genome sequencing and annotation.</title>
        <authorList>
            <consortium name="The Broad Institute Genomics Platform"/>
            <consortium name="The Broad Institute Genome Sequencing Center for Infectious Disease"/>
            <person name="Wu L."/>
            <person name="Ma J."/>
        </authorList>
    </citation>
    <scope>NUCLEOTIDE SEQUENCE [LARGE SCALE GENOMIC DNA]</scope>
    <source>
        <strain evidence="2">CGMCC 1.12151</strain>
    </source>
</reference>
<name>A0ABV9MGX4_9BACL</name>
<evidence type="ECO:0000313" key="2">
    <source>
        <dbReference type="Proteomes" id="UP001595932"/>
    </source>
</evidence>
<accession>A0ABV9MGX4</accession>
<dbReference type="EMBL" id="JBHSGL010000015">
    <property type="protein sequence ID" value="MFC4714371.1"/>
    <property type="molecule type" value="Genomic_DNA"/>
</dbReference>
<keyword evidence="2" id="KW-1185">Reference proteome</keyword>
<proteinExistence type="predicted"/>
<organism evidence="1 2">
    <name type="scientific">Planococcus dechangensis</name>
    <dbReference type="NCBI Taxonomy" id="1176255"/>
    <lineage>
        <taxon>Bacteria</taxon>
        <taxon>Bacillati</taxon>
        <taxon>Bacillota</taxon>
        <taxon>Bacilli</taxon>
        <taxon>Bacillales</taxon>
        <taxon>Caryophanaceae</taxon>
        <taxon>Planococcus</taxon>
    </lineage>
</organism>